<dbReference type="SUPFAM" id="SSF53597">
    <property type="entry name" value="Dihydrofolate reductase-like"/>
    <property type="match status" value="1"/>
</dbReference>
<dbReference type="EMBL" id="VCKY01000006">
    <property type="protein sequence ID" value="TMR24918.1"/>
    <property type="molecule type" value="Genomic_DNA"/>
</dbReference>
<dbReference type="AlphaFoldDB" id="A0A5S4FW92"/>
<dbReference type="InterPro" id="IPR050765">
    <property type="entry name" value="Riboflavin_Biosynth_HTPR"/>
</dbReference>
<name>A0A5S4FW92_9ACTN</name>
<keyword evidence="3" id="KW-1185">Reference proteome</keyword>
<dbReference type="RefSeq" id="WP_138664530.1">
    <property type="nucleotide sequence ID" value="NZ_VCKY01000006.1"/>
</dbReference>
<gene>
    <name evidence="2" type="ORF">ETD86_03055</name>
</gene>
<dbReference type="GO" id="GO:0008703">
    <property type="term" value="F:5-amino-6-(5-phosphoribosylamino)uracil reductase activity"/>
    <property type="evidence" value="ECO:0007669"/>
    <property type="project" value="InterPro"/>
</dbReference>
<reference evidence="2 3" key="1">
    <citation type="submission" date="2019-05" db="EMBL/GenBank/DDBJ databases">
        <title>Draft genome sequence of Nonomuraea turkmeniaca DSM 43926.</title>
        <authorList>
            <person name="Saricaoglu S."/>
            <person name="Isik K."/>
        </authorList>
    </citation>
    <scope>NUCLEOTIDE SEQUENCE [LARGE SCALE GENOMIC DNA]</scope>
    <source>
        <strain evidence="2 3">DSM 43926</strain>
    </source>
</reference>
<dbReference type="Gene3D" id="3.40.430.10">
    <property type="entry name" value="Dihydrofolate Reductase, subunit A"/>
    <property type="match status" value="1"/>
</dbReference>
<evidence type="ECO:0000259" key="1">
    <source>
        <dbReference type="Pfam" id="PF01872"/>
    </source>
</evidence>
<accession>A0A5S4FW92</accession>
<dbReference type="OrthoDB" id="3471694at2"/>
<dbReference type="PANTHER" id="PTHR38011">
    <property type="entry name" value="DIHYDROFOLATE REDUCTASE FAMILY PROTEIN (AFU_ORTHOLOGUE AFUA_8G06820)"/>
    <property type="match status" value="1"/>
</dbReference>
<proteinExistence type="predicted"/>
<sequence length="181" mass="20503">MRKVIASTYTTLDGYIDEPQNWSFDYRTDDATQYALDLMRRSDALLAGRVTYEGFASVWPTRPSDEFSDRINGMHHYVVSDTLEKADIWGTSTIIRGENLVEEVTKLKQQPGGDIIIYGTGQLTDALSQAGLLDEYHLWVHPLILGEGEPLFRRESKAKLKLLESKTFSSGLVILVYQPEQ</sequence>
<dbReference type="Proteomes" id="UP000309128">
    <property type="component" value="Unassembled WGS sequence"/>
</dbReference>
<dbReference type="Pfam" id="PF01872">
    <property type="entry name" value="RibD_C"/>
    <property type="match status" value="1"/>
</dbReference>
<feature type="domain" description="Bacterial bifunctional deaminase-reductase C-terminal" evidence="1">
    <location>
        <begin position="2"/>
        <end position="173"/>
    </location>
</feature>
<dbReference type="InterPro" id="IPR002734">
    <property type="entry name" value="RibDG_C"/>
</dbReference>
<evidence type="ECO:0000313" key="3">
    <source>
        <dbReference type="Proteomes" id="UP000309128"/>
    </source>
</evidence>
<protein>
    <submittedName>
        <fullName evidence="2">Dihydrofolate reductase</fullName>
    </submittedName>
</protein>
<dbReference type="GO" id="GO:0009231">
    <property type="term" value="P:riboflavin biosynthetic process"/>
    <property type="evidence" value="ECO:0007669"/>
    <property type="project" value="InterPro"/>
</dbReference>
<organism evidence="2 3">
    <name type="scientific">Nonomuraea turkmeniaca</name>
    <dbReference type="NCBI Taxonomy" id="103838"/>
    <lineage>
        <taxon>Bacteria</taxon>
        <taxon>Bacillati</taxon>
        <taxon>Actinomycetota</taxon>
        <taxon>Actinomycetes</taxon>
        <taxon>Streptosporangiales</taxon>
        <taxon>Streptosporangiaceae</taxon>
        <taxon>Nonomuraea</taxon>
    </lineage>
</organism>
<comment type="caution">
    <text evidence="2">The sequence shown here is derived from an EMBL/GenBank/DDBJ whole genome shotgun (WGS) entry which is preliminary data.</text>
</comment>
<dbReference type="PANTHER" id="PTHR38011:SF11">
    <property type="entry name" value="2,5-DIAMINO-6-RIBOSYLAMINO-4(3H)-PYRIMIDINONE 5'-PHOSPHATE REDUCTASE"/>
    <property type="match status" value="1"/>
</dbReference>
<evidence type="ECO:0000313" key="2">
    <source>
        <dbReference type="EMBL" id="TMR24918.1"/>
    </source>
</evidence>
<dbReference type="InterPro" id="IPR024072">
    <property type="entry name" value="DHFR-like_dom_sf"/>
</dbReference>